<dbReference type="Gene3D" id="1.25.70.10">
    <property type="entry name" value="Transcription termination factor 3, mitochondrial"/>
    <property type="match status" value="1"/>
</dbReference>
<dbReference type="SMART" id="SM00733">
    <property type="entry name" value="Mterf"/>
    <property type="match status" value="4"/>
</dbReference>
<dbReference type="OrthoDB" id="637682at2759"/>
<keyword evidence="2" id="KW-0805">Transcription regulation</keyword>
<dbReference type="FunFam" id="1.25.70.10:FF:000001">
    <property type="entry name" value="Mitochondrial transcription termination factor-like"/>
    <property type="match status" value="1"/>
</dbReference>
<evidence type="ECO:0000256" key="2">
    <source>
        <dbReference type="ARBA" id="ARBA00022472"/>
    </source>
</evidence>
<accession>A0A811MWX0</accession>
<evidence type="ECO:0000313" key="4">
    <source>
        <dbReference type="EMBL" id="CAD6213564.1"/>
    </source>
</evidence>
<organism evidence="4 5">
    <name type="scientific">Miscanthus lutarioriparius</name>
    <dbReference type="NCBI Taxonomy" id="422564"/>
    <lineage>
        <taxon>Eukaryota</taxon>
        <taxon>Viridiplantae</taxon>
        <taxon>Streptophyta</taxon>
        <taxon>Embryophyta</taxon>
        <taxon>Tracheophyta</taxon>
        <taxon>Spermatophyta</taxon>
        <taxon>Magnoliopsida</taxon>
        <taxon>Liliopsida</taxon>
        <taxon>Poales</taxon>
        <taxon>Poaceae</taxon>
        <taxon>PACMAD clade</taxon>
        <taxon>Panicoideae</taxon>
        <taxon>Andropogonodae</taxon>
        <taxon>Andropogoneae</taxon>
        <taxon>Saccharinae</taxon>
        <taxon>Miscanthus</taxon>
    </lineage>
</organism>
<dbReference type="AlphaFoldDB" id="A0A811MWX0"/>
<dbReference type="PANTHER" id="PTHR13068:SF136">
    <property type="entry name" value="OS06G0224400 PROTEIN"/>
    <property type="match status" value="1"/>
</dbReference>
<reference evidence="4" key="1">
    <citation type="submission" date="2020-10" db="EMBL/GenBank/DDBJ databases">
        <authorList>
            <person name="Han B."/>
            <person name="Lu T."/>
            <person name="Zhao Q."/>
            <person name="Huang X."/>
            <person name="Zhao Y."/>
        </authorList>
    </citation>
    <scope>NUCLEOTIDE SEQUENCE</scope>
</reference>
<dbReference type="Proteomes" id="UP000604825">
    <property type="component" value="Unassembled WGS sequence"/>
</dbReference>
<dbReference type="InterPro" id="IPR038538">
    <property type="entry name" value="MTERF_sf"/>
</dbReference>
<dbReference type="EMBL" id="CAJGYO010000002">
    <property type="protein sequence ID" value="CAD6213564.1"/>
    <property type="molecule type" value="Genomic_DNA"/>
</dbReference>
<evidence type="ECO:0000256" key="1">
    <source>
        <dbReference type="ARBA" id="ARBA00007692"/>
    </source>
</evidence>
<gene>
    <name evidence="4" type="ORF">NCGR_LOCUS9082</name>
</gene>
<evidence type="ECO:0000256" key="3">
    <source>
        <dbReference type="ARBA" id="ARBA00022946"/>
    </source>
</evidence>
<dbReference type="Pfam" id="PF02536">
    <property type="entry name" value="mTERF"/>
    <property type="match status" value="1"/>
</dbReference>
<keyword evidence="2" id="KW-0804">Transcription</keyword>
<dbReference type="GO" id="GO:0006353">
    <property type="term" value="P:DNA-templated transcription termination"/>
    <property type="evidence" value="ECO:0007669"/>
    <property type="project" value="UniProtKB-KW"/>
</dbReference>
<keyword evidence="5" id="KW-1185">Reference proteome</keyword>
<dbReference type="GO" id="GO:0003676">
    <property type="term" value="F:nucleic acid binding"/>
    <property type="evidence" value="ECO:0007669"/>
    <property type="project" value="InterPro"/>
</dbReference>
<dbReference type="PANTHER" id="PTHR13068">
    <property type="entry name" value="CGI-12 PROTEIN-RELATED"/>
    <property type="match status" value="1"/>
</dbReference>
<keyword evidence="3" id="KW-0809">Transit peptide</keyword>
<protein>
    <submittedName>
        <fullName evidence="4">Uncharacterized protein</fullName>
    </submittedName>
</protein>
<name>A0A811MWX0_9POAL</name>
<comment type="similarity">
    <text evidence="1">Belongs to the mTERF family.</text>
</comment>
<dbReference type="InterPro" id="IPR003690">
    <property type="entry name" value="MTERF"/>
</dbReference>
<keyword evidence="2" id="KW-0806">Transcription termination</keyword>
<evidence type="ECO:0000313" key="5">
    <source>
        <dbReference type="Proteomes" id="UP000604825"/>
    </source>
</evidence>
<sequence length="389" mass="42877">MLRLRNCILPHLLSSSRGSTSCIAPLHRLLSGSAAAASNPFTVADYLVARCGLSGVQALKASKSIPGLRSPSKPDAVLAFLAGLDISGTDLATVVAKDPRLLCADVGKTLSPRVAEHRSLGLSSHQVGQVVLAAQTRFRSRSLRRNFEFWLGVFGSFDELLRFFKMNGSLLSVSLEKVAKPNLALLQRCGMEISDIPNTFLSRILVRSTKHLQETLARVAELGIQQGSWAFPFAFTRFAIFNREKLDSKMQLFEKLGWSRDDIASAVRKAPNILNLAPERVHKNLDFLMADVGLQMPDIVYRPVLLLYSVERRLLPRYYLMKFLKDRGLMTSSLSFSTIALMGNDNLLGKLVHPHEMSVPGLAAAYASSCAGKHQWELLGDVTKGKRKS</sequence>
<proteinExistence type="inferred from homology"/>
<comment type="caution">
    <text evidence="4">The sequence shown here is derived from an EMBL/GenBank/DDBJ whole genome shotgun (WGS) entry which is preliminary data.</text>
</comment>